<dbReference type="PANTHER" id="PTHR36434:SF1">
    <property type="entry name" value="MEMBRANE PROTEASE YUGP-RELATED"/>
    <property type="match status" value="1"/>
</dbReference>
<reference evidence="2 3" key="1">
    <citation type="submission" date="2016-11" db="EMBL/GenBank/DDBJ databases">
        <authorList>
            <person name="Jaros S."/>
            <person name="Januszkiewicz K."/>
            <person name="Wedrychowicz H."/>
        </authorList>
    </citation>
    <scope>NUCLEOTIDE SEQUENCE [LARGE SCALE GENOMIC DNA]</scope>
    <source>
        <strain evidence="2 3">DSM 17459</strain>
    </source>
</reference>
<keyword evidence="1" id="KW-0472">Membrane</keyword>
<feature type="transmembrane region" description="Helical" evidence="1">
    <location>
        <begin position="203"/>
        <end position="227"/>
    </location>
</feature>
<keyword evidence="1" id="KW-0812">Transmembrane</keyword>
<dbReference type="RefSeq" id="WP_072848285.1">
    <property type="nucleotide sequence ID" value="NZ_FQVI01000001.1"/>
</dbReference>
<feature type="transmembrane region" description="Helical" evidence="1">
    <location>
        <begin position="154"/>
        <end position="174"/>
    </location>
</feature>
<name>A0A1M4SM37_9CLOT</name>
<dbReference type="Proteomes" id="UP000184245">
    <property type="component" value="Unassembled WGS sequence"/>
</dbReference>
<sequence>MPFGTGYYWGFDPTYLLIIIGLLICVWASASMNSTFGRYSRIENRSRITGAEAAQRILQYAGIHDVHIERTGGNLTDHYDPRTKVLRLSGSVYGSTSVAAVCVAAHECGHAVQHNRQYLPLTVRGAIVPVANLGSALSWPLFFAGLIFSVPSLLTLGIVLFTAAVAFQLVTLPVETNASRRALAMLQETGILREEELRGGRKVLKAAALTYVAALASSILQLLRLLILAGGTRRDD</sequence>
<accession>A0A1M4SM37</accession>
<keyword evidence="1" id="KW-1133">Transmembrane helix</keyword>
<evidence type="ECO:0000313" key="2">
    <source>
        <dbReference type="EMBL" id="SHE33266.1"/>
    </source>
</evidence>
<organism evidence="2 3">
    <name type="scientific">Lactonifactor longoviformis DSM 17459</name>
    <dbReference type="NCBI Taxonomy" id="1122155"/>
    <lineage>
        <taxon>Bacteria</taxon>
        <taxon>Bacillati</taxon>
        <taxon>Bacillota</taxon>
        <taxon>Clostridia</taxon>
        <taxon>Eubacteriales</taxon>
        <taxon>Clostridiaceae</taxon>
        <taxon>Lactonifactor</taxon>
    </lineage>
</organism>
<proteinExistence type="predicted"/>
<dbReference type="OrthoDB" id="9784298at2"/>
<dbReference type="STRING" id="1122155.SAMN02745158_00165"/>
<evidence type="ECO:0008006" key="4">
    <source>
        <dbReference type="Google" id="ProtNLM"/>
    </source>
</evidence>
<dbReference type="Pfam" id="PF04298">
    <property type="entry name" value="Zn_peptidase_2"/>
    <property type="match status" value="1"/>
</dbReference>
<dbReference type="PANTHER" id="PTHR36434">
    <property type="entry name" value="MEMBRANE PROTEASE YUGP-RELATED"/>
    <property type="match status" value="1"/>
</dbReference>
<keyword evidence="3" id="KW-1185">Reference proteome</keyword>
<feature type="transmembrane region" description="Helical" evidence="1">
    <location>
        <begin position="126"/>
        <end position="148"/>
    </location>
</feature>
<dbReference type="AlphaFoldDB" id="A0A1M4SM37"/>
<evidence type="ECO:0000256" key="1">
    <source>
        <dbReference type="SAM" id="Phobius"/>
    </source>
</evidence>
<gene>
    <name evidence="2" type="ORF">SAMN02745158_00165</name>
</gene>
<protein>
    <recommendedName>
        <fullName evidence="4">Peptidase</fullName>
    </recommendedName>
</protein>
<evidence type="ECO:0000313" key="3">
    <source>
        <dbReference type="Proteomes" id="UP000184245"/>
    </source>
</evidence>
<dbReference type="EMBL" id="FQVI01000001">
    <property type="protein sequence ID" value="SHE33266.1"/>
    <property type="molecule type" value="Genomic_DNA"/>
</dbReference>
<feature type="transmembrane region" description="Helical" evidence="1">
    <location>
        <begin position="15"/>
        <end position="36"/>
    </location>
</feature>
<dbReference type="InterPro" id="IPR007395">
    <property type="entry name" value="Zn_peptidase_2"/>
</dbReference>